<evidence type="ECO:0000256" key="8">
    <source>
        <dbReference type="ARBA" id="ARBA00023118"/>
    </source>
</evidence>
<comment type="function">
    <text evidence="9">CRISPR (clustered regularly interspaced short palindromic repeat), is an adaptive immune system that provides protection against mobile genetic elements (viruses, transposable elements and conjugative plasmids). CRISPR clusters contain sequences complementary to antecedent mobile elements and target invading nucleic acids. CRISPR clusters are transcribed and processed into CRISPR RNA (crRNA). Functions as a ssRNA-specific endoribonuclease. Involved in the integration of spacer DNA into the CRISPR cassette.</text>
</comment>
<dbReference type="InterPro" id="IPR021127">
    <property type="entry name" value="CRISPR_associated_Cas2"/>
</dbReference>
<evidence type="ECO:0000256" key="9">
    <source>
        <dbReference type="HAMAP-Rule" id="MF_01471"/>
    </source>
</evidence>
<proteinExistence type="inferred from homology"/>
<name>A0A1Z3HLR4_9CYAN</name>
<keyword evidence="12" id="KW-1185">Reference proteome</keyword>
<dbReference type="CDD" id="cd09725">
    <property type="entry name" value="Cas2_I_II_III"/>
    <property type="match status" value="1"/>
</dbReference>
<evidence type="ECO:0000313" key="11">
    <source>
        <dbReference type="EMBL" id="ASC71216.1"/>
    </source>
</evidence>
<keyword evidence="8 9" id="KW-0051">Antiviral defense</keyword>
<dbReference type="KEGG" id="hhg:XM38_021680"/>
<dbReference type="HAMAP" id="MF_01471">
    <property type="entry name" value="Cas2"/>
    <property type="match status" value="1"/>
</dbReference>
<dbReference type="InterPro" id="IPR019199">
    <property type="entry name" value="Virulence_VapD/CRISPR_Cas2"/>
</dbReference>
<keyword evidence="7 9" id="KW-0460">Magnesium</keyword>
<dbReference type="Gene3D" id="3.30.70.240">
    <property type="match status" value="1"/>
</dbReference>
<dbReference type="Pfam" id="PF09827">
    <property type="entry name" value="CRISPR_Cas2"/>
    <property type="match status" value="1"/>
</dbReference>
<dbReference type="GO" id="GO:0043571">
    <property type="term" value="P:maintenance of CRISPR repeat elements"/>
    <property type="evidence" value="ECO:0007669"/>
    <property type="project" value="UniProtKB-UniRule"/>
</dbReference>
<dbReference type="STRING" id="1641165.XM38_24000"/>
<dbReference type="GO" id="GO:0016787">
    <property type="term" value="F:hydrolase activity"/>
    <property type="evidence" value="ECO:0007669"/>
    <property type="project" value="UniProtKB-KW"/>
</dbReference>
<dbReference type="NCBIfam" id="TIGR01573">
    <property type="entry name" value="cas2"/>
    <property type="match status" value="1"/>
</dbReference>
<evidence type="ECO:0000256" key="2">
    <source>
        <dbReference type="ARBA" id="ARBA00009959"/>
    </source>
</evidence>
<dbReference type="GO" id="GO:0051607">
    <property type="term" value="P:defense response to virus"/>
    <property type="evidence" value="ECO:0007669"/>
    <property type="project" value="UniProtKB-UniRule"/>
</dbReference>
<dbReference type="AlphaFoldDB" id="A0A1Z3HLR4"/>
<evidence type="ECO:0000256" key="7">
    <source>
        <dbReference type="ARBA" id="ARBA00022842"/>
    </source>
</evidence>
<keyword evidence="4 9" id="KW-0479">Metal-binding</keyword>
<keyword evidence="3 9" id="KW-0540">Nuclease</keyword>
<keyword evidence="6 9" id="KW-0378">Hydrolase</keyword>
<comment type="subunit">
    <text evidence="9">Homodimer, forms a heterotetramer with a Cas1 homodimer.</text>
</comment>
<evidence type="ECO:0000256" key="6">
    <source>
        <dbReference type="ARBA" id="ARBA00022801"/>
    </source>
</evidence>
<organism evidence="11 12">
    <name type="scientific">Halomicronema hongdechloris C2206</name>
    <dbReference type="NCBI Taxonomy" id="1641165"/>
    <lineage>
        <taxon>Bacteria</taxon>
        <taxon>Bacillati</taxon>
        <taxon>Cyanobacteriota</taxon>
        <taxon>Cyanophyceae</taxon>
        <taxon>Nodosilineales</taxon>
        <taxon>Nodosilineaceae</taxon>
        <taxon>Halomicronema</taxon>
    </lineage>
</organism>
<dbReference type="PANTHER" id="PTHR34405:SF3">
    <property type="entry name" value="CRISPR-ASSOCIATED ENDORIBONUCLEASE CAS2 3"/>
    <property type="match status" value="1"/>
</dbReference>
<evidence type="ECO:0000256" key="3">
    <source>
        <dbReference type="ARBA" id="ARBA00022722"/>
    </source>
</evidence>
<dbReference type="SUPFAM" id="SSF143430">
    <property type="entry name" value="TTP0101/SSO1404-like"/>
    <property type="match status" value="1"/>
</dbReference>
<reference evidence="11 12" key="1">
    <citation type="journal article" date="2016" name="Biochim. Biophys. Acta">
        <title>Characterization of red-shifted phycobilisomes isolated from the chlorophyll f-containing cyanobacterium Halomicronema hongdechloris.</title>
        <authorList>
            <person name="Li Y."/>
            <person name="Lin Y."/>
            <person name="Garvey C.J."/>
            <person name="Birch D."/>
            <person name="Corkery R.W."/>
            <person name="Loughlin P.C."/>
            <person name="Scheer H."/>
            <person name="Willows R.D."/>
            <person name="Chen M."/>
        </authorList>
    </citation>
    <scope>NUCLEOTIDE SEQUENCE [LARGE SCALE GENOMIC DNA]</scope>
    <source>
        <strain evidence="11 12">C2206</strain>
    </source>
</reference>
<feature type="binding site" evidence="9">
    <location>
        <position position="9"/>
    </location>
    <ligand>
        <name>Mg(2+)</name>
        <dbReference type="ChEBI" id="CHEBI:18420"/>
        <note>catalytic</note>
    </ligand>
</feature>
<dbReference type="EMBL" id="CP021983">
    <property type="protein sequence ID" value="ASC71216.1"/>
    <property type="molecule type" value="Genomic_DNA"/>
</dbReference>
<dbReference type="GO" id="GO:0046872">
    <property type="term" value="F:metal ion binding"/>
    <property type="evidence" value="ECO:0007669"/>
    <property type="project" value="UniProtKB-UniRule"/>
</dbReference>
<evidence type="ECO:0000256" key="1">
    <source>
        <dbReference type="ARBA" id="ARBA00001946"/>
    </source>
</evidence>
<sequence>MLLYIVAYDIPSNRRRKKISDLLEGYGRRVQYSVFELMLSPAKYAELRRRLRRYVQMEEDSVRFYPVSKHTLDQVEIWGGVPLTQPPGSIIV</sequence>
<evidence type="ECO:0000256" key="10">
    <source>
        <dbReference type="PIRNR" id="PIRNR032582"/>
    </source>
</evidence>
<gene>
    <name evidence="11" type="primary">cas2-3_3</name>
    <name evidence="9" type="synonym">cas2</name>
    <name evidence="11" type="ORF">XM38_021680</name>
</gene>
<keyword evidence="5 9" id="KW-0255">Endonuclease</keyword>
<dbReference type="PIRSF" id="PIRSF032582">
    <property type="entry name" value="Cas2"/>
    <property type="match status" value="1"/>
</dbReference>
<dbReference type="RefSeq" id="WP_080813406.1">
    <property type="nucleotide sequence ID" value="NZ_CP021983.2"/>
</dbReference>
<comment type="similarity">
    <text evidence="2 9 10">Belongs to the CRISPR-associated endoribonuclease Cas2 protein family.</text>
</comment>
<evidence type="ECO:0000313" key="12">
    <source>
        <dbReference type="Proteomes" id="UP000191901"/>
    </source>
</evidence>
<dbReference type="OrthoDB" id="9798176at2"/>
<dbReference type="Proteomes" id="UP000191901">
    <property type="component" value="Chromosome"/>
</dbReference>
<evidence type="ECO:0000256" key="4">
    <source>
        <dbReference type="ARBA" id="ARBA00022723"/>
    </source>
</evidence>
<dbReference type="PANTHER" id="PTHR34405">
    <property type="entry name" value="CRISPR-ASSOCIATED ENDORIBONUCLEASE CAS2"/>
    <property type="match status" value="1"/>
</dbReference>
<evidence type="ECO:0000256" key="5">
    <source>
        <dbReference type="ARBA" id="ARBA00022759"/>
    </source>
</evidence>
<protein>
    <recommendedName>
        <fullName evidence="9">CRISPR-associated endoribonuclease Cas2</fullName>
        <ecNumber evidence="9">3.1.-.-</ecNumber>
    </recommendedName>
</protein>
<dbReference type="EC" id="3.1.-.-" evidence="9"/>
<accession>A0A1Z3HLR4</accession>
<dbReference type="GO" id="GO:0004521">
    <property type="term" value="F:RNA endonuclease activity"/>
    <property type="evidence" value="ECO:0007669"/>
    <property type="project" value="UniProtKB-UniRule"/>
</dbReference>
<comment type="cofactor">
    <cofactor evidence="1 9">
        <name>Mg(2+)</name>
        <dbReference type="ChEBI" id="CHEBI:18420"/>
    </cofactor>
</comment>